<dbReference type="PROSITE" id="PS00125">
    <property type="entry name" value="SER_THR_PHOSPHATASE"/>
    <property type="match status" value="1"/>
</dbReference>
<evidence type="ECO:0000256" key="11">
    <source>
        <dbReference type="RuleBase" id="RU004273"/>
    </source>
</evidence>
<dbReference type="Pfam" id="PF00249">
    <property type="entry name" value="Myb_DNA-binding"/>
    <property type="match status" value="1"/>
</dbReference>
<dbReference type="InterPro" id="IPR004843">
    <property type="entry name" value="Calcineurin-like_PHP"/>
</dbReference>
<keyword evidence="3" id="KW-0677">Repeat</keyword>
<dbReference type="SUPFAM" id="SSF46689">
    <property type="entry name" value="Homeodomain-like"/>
    <property type="match status" value="2"/>
</dbReference>
<dbReference type="GO" id="GO:0046872">
    <property type="term" value="F:metal ion binding"/>
    <property type="evidence" value="ECO:0007669"/>
    <property type="project" value="UniProtKB-KW"/>
</dbReference>
<dbReference type="SMART" id="SM00717">
    <property type="entry name" value="SANT"/>
    <property type="match status" value="3"/>
</dbReference>
<dbReference type="SUPFAM" id="SSF56300">
    <property type="entry name" value="Metallo-dependent phosphatases"/>
    <property type="match status" value="1"/>
</dbReference>
<dbReference type="CDD" id="cd07415">
    <property type="entry name" value="MPP_PP2A_PP4_PP6"/>
    <property type="match status" value="1"/>
</dbReference>
<keyword evidence="8" id="KW-0804">Transcription</keyword>
<dbReference type="CDD" id="cd00167">
    <property type="entry name" value="SANT"/>
    <property type="match status" value="3"/>
</dbReference>
<dbReference type="SMART" id="SM00156">
    <property type="entry name" value="PP2Ac"/>
    <property type="match status" value="1"/>
</dbReference>
<keyword evidence="4 11" id="KW-0378">Hydrolase</keyword>
<dbReference type="Gene3D" id="1.10.10.60">
    <property type="entry name" value="Homeodomain-like"/>
    <property type="match status" value="3"/>
</dbReference>
<dbReference type="FunFam" id="3.60.21.10:FF:000005">
    <property type="entry name" value="Serine/threonine-protein phosphatase"/>
    <property type="match status" value="1"/>
</dbReference>
<evidence type="ECO:0000256" key="6">
    <source>
        <dbReference type="ARBA" id="ARBA00023015"/>
    </source>
</evidence>
<feature type="domain" description="HTH myb-type" evidence="14">
    <location>
        <begin position="392"/>
        <end position="441"/>
    </location>
</feature>
<feature type="domain" description="HTH myb-type" evidence="14">
    <location>
        <begin position="335"/>
        <end position="390"/>
    </location>
</feature>
<comment type="similarity">
    <text evidence="11">Belongs to the PPP phosphatase family.</text>
</comment>
<dbReference type="Pfam" id="PF13921">
    <property type="entry name" value="Myb_DNA-bind_6"/>
    <property type="match status" value="1"/>
</dbReference>
<evidence type="ECO:0000256" key="10">
    <source>
        <dbReference type="ARBA" id="ARBA00023242"/>
    </source>
</evidence>
<dbReference type="InterPro" id="IPR017930">
    <property type="entry name" value="Myb_dom"/>
</dbReference>
<evidence type="ECO:0000256" key="5">
    <source>
        <dbReference type="ARBA" id="ARBA00022912"/>
    </source>
</evidence>
<dbReference type="PROSITE" id="PS50090">
    <property type="entry name" value="MYB_LIKE"/>
    <property type="match status" value="3"/>
</dbReference>
<dbReference type="EMBL" id="JANTQA010000032">
    <property type="protein sequence ID" value="KAJ3439490.1"/>
    <property type="molecule type" value="Genomic_DNA"/>
</dbReference>
<reference evidence="15" key="1">
    <citation type="submission" date="2022-08" db="EMBL/GenBank/DDBJ databases">
        <title>Novel sulphate-reducing endosymbionts in the free-living metamonad Anaeramoeba.</title>
        <authorList>
            <person name="Jerlstrom-Hultqvist J."/>
            <person name="Cepicka I."/>
            <person name="Gallot-Lavallee L."/>
            <person name="Salas-Leiva D."/>
            <person name="Curtis B.A."/>
            <person name="Zahonova K."/>
            <person name="Pipaliya S."/>
            <person name="Dacks J."/>
            <person name="Roger A.J."/>
        </authorList>
    </citation>
    <scope>NUCLEOTIDE SEQUENCE</scope>
    <source>
        <strain evidence="15">Busselton2</strain>
    </source>
</reference>
<keyword evidence="10" id="KW-0539">Nucleus</keyword>
<evidence type="ECO:0000256" key="7">
    <source>
        <dbReference type="ARBA" id="ARBA00023125"/>
    </source>
</evidence>
<feature type="compositionally biased region" description="Basic residues" evidence="12">
    <location>
        <begin position="630"/>
        <end position="645"/>
    </location>
</feature>
<evidence type="ECO:0000256" key="4">
    <source>
        <dbReference type="ARBA" id="ARBA00022801"/>
    </source>
</evidence>
<organism evidence="15 16">
    <name type="scientific">Anaeramoeba flamelloides</name>
    <dbReference type="NCBI Taxonomy" id="1746091"/>
    <lineage>
        <taxon>Eukaryota</taxon>
        <taxon>Metamonada</taxon>
        <taxon>Anaeramoebidae</taxon>
        <taxon>Anaeramoeba</taxon>
    </lineage>
</organism>
<keyword evidence="2" id="KW-0479">Metal-binding</keyword>
<evidence type="ECO:0000259" key="14">
    <source>
        <dbReference type="PROSITE" id="PS51294"/>
    </source>
</evidence>
<feature type="region of interest" description="Disordered" evidence="12">
    <location>
        <begin position="624"/>
        <end position="645"/>
    </location>
</feature>
<accession>A0AAV7ZE60</accession>
<dbReference type="Pfam" id="PF00149">
    <property type="entry name" value="Metallophos"/>
    <property type="match status" value="1"/>
</dbReference>
<gene>
    <name evidence="15" type="ORF">M0812_15522</name>
</gene>
<dbReference type="FunFam" id="1.10.10.60:FF:000016">
    <property type="entry name" value="Transcriptional activator Myb isoform A"/>
    <property type="match status" value="1"/>
</dbReference>
<dbReference type="GO" id="GO:0005634">
    <property type="term" value="C:nucleus"/>
    <property type="evidence" value="ECO:0007669"/>
    <property type="project" value="UniProtKB-SubCell"/>
</dbReference>
<dbReference type="Gene3D" id="3.60.21.10">
    <property type="match status" value="1"/>
</dbReference>
<evidence type="ECO:0000259" key="13">
    <source>
        <dbReference type="PROSITE" id="PS50090"/>
    </source>
</evidence>
<comment type="catalytic activity">
    <reaction evidence="11">
        <text>O-phospho-L-threonyl-[protein] + H2O = L-threonyl-[protein] + phosphate</text>
        <dbReference type="Rhea" id="RHEA:47004"/>
        <dbReference type="Rhea" id="RHEA-COMP:11060"/>
        <dbReference type="Rhea" id="RHEA-COMP:11605"/>
        <dbReference type="ChEBI" id="CHEBI:15377"/>
        <dbReference type="ChEBI" id="CHEBI:30013"/>
        <dbReference type="ChEBI" id="CHEBI:43474"/>
        <dbReference type="ChEBI" id="CHEBI:61977"/>
        <dbReference type="EC" id="3.1.3.16"/>
    </reaction>
</comment>
<feature type="domain" description="Myb-like" evidence="13">
    <location>
        <begin position="387"/>
        <end position="437"/>
    </location>
</feature>
<evidence type="ECO:0000256" key="9">
    <source>
        <dbReference type="ARBA" id="ARBA00023211"/>
    </source>
</evidence>
<evidence type="ECO:0000256" key="3">
    <source>
        <dbReference type="ARBA" id="ARBA00022737"/>
    </source>
</evidence>
<comment type="caution">
    <text evidence="15">The sequence shown here is derived from an EMBL/GenBank/DDBJ whole genome shotgun (WGS) entry which is preliminary data.</text>
</comment>
<dbReference type="GO" id="GO:0004722">
    <property type="term" value="F:protein serine/threonine phosphatase activity"/>
    <property type="evidence" value="ECO:0007669"/>
    <property type="project" value="UniProtKB-EC"/>
</dbReference>
<dbReference type="InterPro" id="IPR047129">
    <property type="entry name" value="PPA2-like"/>
</dbReference>
<dbReference type="PROSITE" id="PS51294">
    <property type="entry name" value="HTH_MYB"/>
    <property type="match status" value="3"/>
</dbReference>
<evidence type="ECO:0000256" key="1">
    <source>
        <dbReference type="ARBA" id="ARBA00004123"/>
    </source>
</evidence>
<dbReference type="Proteomes" id="UP001146793">
    <property type="component" value="Unassembled WGS sequence"/>
</dbReference>
<evidence type="ECO:0000313" key="15">
    <source>
        <dbReference type="EMBL" id="KAJ3439490.1"/>
    </source>
</evidence>
<dbReference type="EC" id="3.1.3.16" evidence="11"/>
<dbReference type="GO" id="GO:0003677">
    <property type="term" value="F:DNA binding"/>
    <property type="evidence" value="ECO:0007669"/>
    <property type="project" value="UniProtKB-KW"/>
</dbReference>
<dbReference type="InterPro" id="IPR009057">
    <property type="entry name" value="Homeodomain-like_sf"/>
</dbReference>
<dbReference type="PANTHER" id="PTHR45619">
    <property type="entry name" value="SERINE/THREONINE-PROTEIN PHOSPHATASE PP2A-RELATED"/>
    <property type="match status" value="1"/>
</dbReference>
<feature type="domain" description="Myb-like" evidence="13">
    <location>
        <begin position="335"/>
        <end position="386"/>
    </location>
</feature>
<dbReference type="InterPro" id="IPR001005">
    <property type="entry name" value="SANT/Myb"/>
</dbReference>
<dbReference type="FunFam" id="1.10.10.60:FF:000010">
    <property type="entry name" value="Transcriptional activator Myb isoform A"/>
    <property type="match status" value="1"/>
</dbReference>
<evidence type="ECO:0000256" key="12">
    <source>
        <dbReference type="SAM" id="MobiDB-lite"/>
    </source>
</evidence>
<dbReference type="AlphaFoldDB" id="A0AAV7ZE60"/>
<dbReference type="InterPro" id="IPR006186">
    <property type="entry name" value="Ser/Thr-sp_prot-phosphatase"/>
</dbReference>
<sequence>MDIDKYLETLKKCTYLPEHQLKQLCEKVKELLIEENNVQPVQSPVTICGDIHGQFYDLLELFRTGGEVGDTNYIFLGDYVDRGYYSLETFTYLMALKVKYPNKILLLRGNHESRQITQVYGFYEECLQKYGNPNPWRYCTQVFDYFTLSAIIDQTILCIHGGLSPEIRTIDQIRSINRMDEVPHEGAFCDLVWSDPEEIEGWATSPRGAGWLFGKKVTNEFNNINDLSLICRAHQIVQEGYRYSYGEENLVTIWSAPNYFYRLESKIEELLLEIQPITDLATVKPIKNSIWGTEEDDILARAVKKHNERDWDKISKYFQNKDATQCLHRWQKVLNPDLKKGHWTVIEDELLNKAVEKHGQQKWSKVAQELPQRSSKQCRERWKNQLDPTIDHGEWTKEEDEILIVKHQELGNKWSQIKMFLPGRPDNMIKNRWNSTLKSLIIKDGQRKKRRRGRPSGTTKANIQKLKKEKLLVMNQLSFQKKQNQPLIKTCVEPKNEDNKENNPKVGLTDVNKTIDPNINLNQKKIKSNVGEVKKPLGKKKKKGILQNITNQQKDLIINPKKELITLNYIPDKKDFNKRLNFSNEIETPKIKNKNLTIPIKKKKPSQNKLNTKTINNFQEKNQKEITQSVKKKRITTKKKPRSKKIVKTTIKPKNEKKHRNQKKIIQKKNQKVIFKKDFRIKKQKRRLKKIKKIRMINKIKKIKKIRKNKKIIKIRKTPKNVQKLVNYPNKKKKITSISQDHQSTNQNTLSNNSQQAVSVFTPNRSVLSPKISYFSPDYLVPLSSPNSQNFYPYLLTPTPNWSPVIREVRQKSNFSNELKKQRKRKLAYMSNRLQSNFDIQTNKENIDPNIRSNLNPRTPTPNTPRTPQLSPFFYSPDFSSPFDYSKIPLHFANNYLSPTFHNNSENLNSPVSKSTMFTDSNEDKYEIKPKKHNFCAFLDTTSFMGHNRNLKISSQVSATTLFKDFDYLEKKKK</sequence>
<feature type="region of interest" description="Disordered" evidence="12">
    <location>
        <begin position="846"/>
        <end position="868"/>
    </location>
</feature>
<keyword evidence="7" id="KW-0238">DNA-binding</keyword>
<protein>
    <recommendedName>
        <fullName evidence="11">Serine/threonine-protein phosphatase</fullName>
        <ecNumber evidence="11">3.1.3.16</ecNumber>
    </recommendedName>
</protein>
<keyword evidence="6" id="KW-0805">Transcription regulation</keyword>
<proteinExistence type="inferred from homology"/>
<keyword evidence="9" id="KW-0464">Manganese</keyword>
<keyword evidence="5" id="KW-0904">Protein phosphatase</keyword>
<dbReference type="PRINTS" id="PR00114">
    <property type="entry name" value="STPHPHTASE"/>
</dbReference>
<evidence type="ECO:0000313" key="16">
    <source>
        <dbReference type="Proteomes" id="UP001146793"/>
    </source>
</evidence>
<evidence type="ECO:0000256" key="2">
    <source>
        <dbReference type="ARBA" id="ARBA00022723"/>
    </source>
</evidence>
<dbReference type="InterPro" id="IPR029052">
    <property type="entry name" value="Metallo-depent_PP-like"/>
</dbReference>
<feature type="domain" description="HTH myb-type" evidence="14">
    <location>
        <begin position="291"/>
        <end position="334"/>
    </location>
</feature>
<name>A0AAV7ZE60_9EUKA</name>
<comment type="subcellular location">
    <subcellularLocation>
        <location evidence="1">Nucleus</location>
    </subcellularLocation>
</comment>
<feature type="domain" description="Myb-like" evidence="13">
    <location>
        <begin position="283"/>
        <end position="334"/>
    </location>
</feature>
<evidence type="ECO:0000256" key="8">
    <source>
        <dbReference type="ARBA" id="ARBA00023163"/>
    </source>
</evidence>